<proteinExistence type="predicted"/>
<feature type="region of interest" description="Disordered" evidence="1">
    <location>
        <begin position="1"/>
        <end position="47"/>
    </location>
</feature>
<evidence type="ECO:0000256" key="1">
    <source>
        <dbReference type="SAM" id="MobiDB-lite"/>
    </source>
</evidence>
<gene>
    <name evidence="2" type="ORF">AVEN_274275_1</name>
</gene>
<reference evidence="2 3" key="1">
    <citation type="journal article" date="2019" name="Sci. Rep.">
        <title>Orb-weaving spider Araneus ventricosus genome elucidates the spidroin gene catalogue.</title>
        <authorList>
            <person name="Kono N."/>
            <person name="Nakamura H."/>
            <person name="Ohtoshi R."/>
            <person name="Moran D.A.P."/>
            <person name="Shinohara A."/>
            <person name="Yoshida Y."/>
            <person name="Fujiwara M."/>
            <person name="Mori M."/>
            <person name="Tomita M."/>
            <person name="Arakawa K."/>
        </authorList>
    </citation>
    <scope>NUCLEOTIDE SEQUENCE [LARGE SCALE GENOMIC DNA]</scope>
</reference>
<feature type="compositionally biased region" description="Basic residues" evidence="1">
    <location>
        <begin position="1"/>
        <end position="15"/>
    </location>
</feature>
<sequence length="104" mass="11685">MREKKHSKNTKKRNTNKTNLQHQIRGKKNQVQNKPAGVTSPKLSHTPFSRIRNMGWLNTQRVGLGSSLGTLRVEGPVAPWGVFFLPAGREREDAIKKVGVKKSN</sequence>
<keyword evidence="3" id="KW-1185">Reference proteome</keyword>
<dbReference type="AlphaFoldDB" id="A0A4Y2LEA5"/>
<organism evidence="2 3">
    <name type="scientific">Araneus ventricosus</name>
    <name type="common">Orbweaver spider</name>
    <name type="synonym">Epeira ventricosa</name>
    <dbReference type="NCBI Taxonomy" id="182803"/>
    <lineage>
        <taxon>Eukaryota</taxon>
        <taxon>Metazoa</taxon>
        <taxon>Ecdysozoa</taxon>
        <taxon>Arthropoda</taxon>
        <taxon>Chelicerata</taxon>
        <taxon>Arachnida</taxon>
        <taxon>Araneae</taxon>
        <taxon>Araneomorphae</taxon>
        <taxon>Entelegynae</taxon>
        <taxon>Araneoidea</taxon>
        <taxon>Araneidae</taxon>
        <taxon>Araneus</taxon>
    </lineage>
</organism>
<name>A0A4Y2LEA5_ARAVE</name>
<protein>
    <submittedName>
        <fullName evidence="2">Uncharacterized protein</fullName>
    </submittedName>
</protein>
<comment type="caution">
    <text evidence="2">The sequence shown here is derived from an EMBL/GenBank/DDBJ whole genome shotgun (WGS) entry which is preliminary data.</text>
</comment>
<dbReference type="EMBL" id="BGPR01005726">
    <property type="protein sequence ID" value="GBN12854.1"/>
    <property type="molecule type" value="Genomic_DNA"/>
</dbReference>
<dbReference type="Proteomes" id="UP000499080">
    <property type="component" value="Unassembled WGS sequence"/>
</dbReference>
<evidence type="ECO:0000313" key="3">
    <source>
        <dbReference type="Proteomes" id="UP000499080"/>
    </source>
</evidence>
<accession>A0A4Y2LEA5</accession>
<evidence type="ECO:0000313" key="2">
    <source>
        <dbReference type="EMBL" id="GBN12854.1"/>
    </source>
</evidence>